<sequence length="846" mass="94454">MDKSQQQNGGGGGGRDRRANDGGGRHNNRKRRHRDDDDDDRPTRRRYEEPLAVKLRKQVLAIGEEGLTQECADLGSLLASNWTEKEVQRDVVELVVQLVCEQPFKIPFVAALVLHANDANPEVAAEILKRAGKKAQSLLDQGDLRGFKLVLRLLALLQGVFEGDGIFGLLDDLFNRAVDLQAASSNDAIGIELGKIILLTIPYLFASTATDLVSRVQELLERTEIIATAPHPQEAYVEPYTGEDDEKPFGFESLIGLLQKELMRESENGWAFSCLARPYTPPDANDASPSKHEFPNIVIPSLVNTGAKEMFPETFFTIYSDQEFESAPRTEDIACMLLRDACIDTINVLDFNRISAAKILIDIDLYWAPNTFAPRGTPFDKLKEFEDDKSTWKPEDVIIDAVFSQIFLLPAPDHKLIYYHSVITEACKAAPGAIAPTLGRAIRFLFKHVDRMDMELAYRFMDWFAHHLSNFDFRWKWSEWLESVDSIDLDPKKSFIIGALDKEIRLSFAKRIRDTLPEPYHILIPIEKEKDTPEFKYESDQTPYAVEGRKIHALLRKKADESEIEEIISSIHTQASDLGVEDPLVPSTDAYVTAICYIGSKSLSHVLSCIERCKERLLAIGEKSDKARLQIIQSVVEYWHWQPGTAVNIVDKLLNYTIVTPDSVVQWALGAEGLGDGRVLAQTWRFEMVAGTVGKVTNRVRQIATARIQAKKQRLEQEQVDHVAQVMTAERESMRALFKSIADAVGPVAAGASDGLIEAEGAALDPDEVDFVKAWGARWERTFMRKSVVEECIVGDMAVLAKLTALEAEEVEEAPNGDDAAEADENANGNGNGELDTDVMAEVDIV</sequence>
<dbReference type="SUPFAM" id="SSF48371">
    <property type="entry name" value="ARM repeat"/>
    <property type="match status" value="3"/>
</dbReference>
<dbReference type="Pfam" id="PF09088">
    <property type="entry name" value="MIF4G_like"/>
    <property type="match status" value="1"/>
</dbReference>
<evidence type="ECO:0000313" key="4">
    <source>
        <dbReference type="EMBL" id="KAF1985986.1"/>
    </source>
</evidence>
<feature type="domain" description="MIF4G-like type 1" evidence="2">
    <location>
        <begin position="328"/>
        <end position="518"/>
    </location>
</feature>
<dbReference type="InterPro" id="IPR015174">
    <property type="entry name" value="MIF4G-like_typ-2"/>
</dbReference>
<feature type="compositionally biased region" description="Acidic residues" evidence="1">
    <location>
        <begin position="810"/>
        <end position="825"/>
    </location>
</feature>
<evidence type="ECO:0000259" key="3">
    <source>
        <dbReference type="Pfam" id="PF09090"/>
    </source>
</evidence>
<evidence type="ECO:0000313" key="5">
    <source>
        <dbReference type="Proteomes" id="UP000800041"/>
    </source>
</evidence>
<organism evidence="4 5">
    <name type="scientific">Aulographum hederae CBS 113979</name>
    <dbReference type="NCBI Taxonomy" id="1176131"/>
    <lineage>
        <taxon>Eukaryota</taxon>
        <taxon>Fungi</taxon>
        <taxon>Dikarya</taxon>
        <taxon>Ascomycota</taxon>
        <taxon>Pezizomycotina</taxon>
        <taxon>Dothideomycetes</taxon>
        <taxon>Pleosporomycetidae</taxon>
        <taxon>Aulographales</taxon>
        <taxon>Aulographaceae</taxon>
    </lineage>
</organism>
<dbReference type="InterPro" id="IPR015172">
    <property type="entry name" value="MIF4G-like_typ-1"/>
</dbReference>
<dbReference type="InterPro" id="IPR027159">
    <property type="entry name" value="CBP80"/>
</dbReference>
<dbReference type="PANTHER" id="PTHR12412">
    <property type="entry name" value="CAP BINDING PROTEIN"/>
    <property type="match status" value="1"/>
</dbReference>
<feature type="domain" description="MIF4G-like type 2" evidence="3">
    <location>
        <begin position="535"/>
        <end position="790"/>
    </location>
</feature>
<dbReference type="Gene3D" id="1.25.40.180">
    <property type="match status" value="3"/>
</dbReference>
<proteinExistence type="predicted"/>
<name>A0A6G1GYE6_9PEZI</name>
<gene>
    <name evidence="4" type="ORF">K402DRAFT_412989</name>
</gene>
<dbReference type="GO" id="GO:0006406">
    <property type="term" value="P:mRNA export from nucleus"/>
    <property type="evidence" value="ECO:0007669"/>
    <property type="project" value="InterPro"/>
</dbReference>
<feature type="region of interest" description="Disordered" evidence="1">
    <location>
        <begin position="810"/>
        <end position="839"/>
    </location>
</feature>
<dbReference type="GO" id="GO:0000184">
    <property type="term" value="P:nuclear-transcribed mRNA catabolic process, nonsense-mediated decay"/>
    <property type="evidence" value="ECO:0007669"/>
    <property type="project" value="TreeGrafter"/>
</dbReference>
<protein>
    <submittedName>
        <fullName evidence="4">Cap binding protein</fullName>
    </submittedName>
</protein>
<dbReference type="OrthoDB" id="10252707at2759"/>
<evidence type="ECO:0000256" key="1">
    <source>
        <dbReference type="SAM" id="MobiDB-lite"/>
    </source>
</evidence>
<dbReference type="Pfam" id="PF09090">
    <property type="entry name" value="MIF4G_like_2"/>
    <property type="match status" value="1"/>
</dbReference>
<dbReference type="GO" id="GO:0003729">
    <property type="term" value="F:mRNA binding"/>
    <property type="evidence" value="ECO:0007669"/>
    <property type="project" value="TreeGrafter"/>
</dbReference>
<feature type="compositionally biased region" description="Basic and acidic residues" evidence="1">
    <location>
        <begin position="14"/>
        <end position="24"/>
    </location>
</feature>
<dbReference type="PANTHER" id="PTHR12412:SF2">
    <property type="entry name" value="NUCLEAR CAP-BINDING PROTEIN SUBUNIT 1"/>
    <property type="match status" value="1"/>
</dbReference>
<evidence type="ECO:0000259" key="2">
    <source>
        <dbReference type="Pfam" id="PF09088"/>
    </source>
</evidence>
<dbReference type="InterPro" id="IPR016024">
    <property type="entry name" value="ARM-type_fold"/>
</dbReference>
<dbReference type="Proteomes" id="UP000800041">
    <property type="component" value="Unassembled WGS sequence"/>
</dbReference>
<dbReference type="EMBL" id="ML977159">
    <property type="protein sequence ID" value="KAF1985986.1"/>
    <property type="molecule type" value="Genomic_DNA"/>
</dbReference>
<dbReference type="AlphaFoldDB" id="A0A6G1GYE6"/>
<keyword evidence="5" id="KW-1185">Reference proteome</keyword>
<dbReference type="GO" id="GO:0005846">
    <property type="term" value="C:nuclear cap binding complex"/>
    <property type="evidence" value="ECO:0007669"/>
    <property type="project" value="InterPro"/>
</dbReference>
<feature type="region of interest" description="Disordered" evidence="1">
    <location>
        <begin position="1"/>
        <end position="45"/>
    </location>
</feature>
<dbReference type="FunFam" id="1.25.40.180:FF:000035">
    <property type="entry name" value="snRNA cap binding complex subunit (Gcr3)"/>
    <property type="match status" value="1"/>
</dbReference>
<reference evidence="4" key="1">
    <citation type="journal article" date="2020" name="Stud. Mycol.">
        <title>101 Dothideomycetes genomes: a test case for predicting lifestyles and emergence of pathogens.</title>
        <authorList>
            <person name="Haridas S."/>
            <person name="Albert R."/>
            <person name="Binder M."/>
            <person name="Bloem J."/>
            <person name="Labutti K."/>
            <person name="Salamov A."/>
            <person name="Andreopoulos B."/>
            <person name="Baker S."/>
            <person name="Barry K."/>
            <person name="Bills G."/>
            <person name="Bluhm B."/>
            <person name="Cannon C."/>
            <person name="Castanera R."/>
            <person name="Culley D."/>
            <person name="Daum C."/>
            <person name="Ezra D."/>
            <person name="Gonzalez J."/>
            <person name="Henrissat B."/>
            <person name="Kuo A."/>
            <person name="Liang C."/>
            <person name="Lipzen A."/>
            <person name="Lutzoni F."/>
            <person name="Magnuson J."/>
            <person name="Mondo S."/>
            <person name="Nolan M."/>
            <person name="Ohm R."/>
            <person name="Pangilinan J."/>
            <person name="Park H.-J."/>
            <person name="Ramirez L."/>
            <person name="Alfaro M."/>
            <person name="Sun H."/>
            <person name="Tritt A."/>
            <person name="Yoshinaga Y."/>
            <person name="Zwiers L.-H."/>
            <person name="Turgeon B."/>
            <person name="Goodwin S."/>
            <person name="Spatafora J."/>
            <person name="Crous P."/>
            <person name="Grigoriev I."/>
        </authorList>
    </citation>
    <scope>NUCLEOTIDE SEQUENCE</scope>
    <source>
        <strain evidence="4">CBS 113979</strain>
    </source>
</reference>
<dbReference type="GO" id="GO:0000339">
    <property type="term" value="F:RNA cap binding"/>
    <property type="evidence" value="ECO:0007669"/>
    <property type="project" value="InterPro"/>
</dbReference>
<accession>A0A6G1GYE6</accession>
<dbReference type="FunFam" id="1.25.40.180:FF:000045">
    <property type="entry name" value="snRNA cap binding complex subunit (Gcr3), putative"/>
    <property type="match status" value="1"/>
</dbReference>
<dbReference type="GO" id="GO:0005634">
    <property type="term" value="C:nucleus"/>
    <property type="evidence" value="ECO:0007669"/>
    <property type="project" value="TreeGrafter"/>
</dbReference>